<dbReference type="EMBL" id="KZ857343">
    <property type="protein sequence ID" value="RDW23731.1"/>
    <property type="molecule type" value="Genomic_DNA"/>
</dbReference>
<protein>
    <submittedName>
        <fullName evidence="1">Uncharacterized protein</fullName>
    </submittedName>
</protein>
<gene>
    <name evidence="1" type="ORF">B0I71DRAFT_168561</name>
</gene>
<dbReference type="Proteomes" id="UP000256601">
    <property type="component" value="Unassembled WGS sequence"/>
</dbReference>
<evidence type="ECO:0000313" key="2">
    <source>
        <dbReference type="Proteomes" id="UP000256601"/>
    </source>
</evidence>
<dbReference type="AlphaFoldDB" id="A0A371C070"/>
<name>A0A371C070_YARLL</name>
<accession>A0A371C070</accession>
<organism evidence="1 2">
    <name type="scientific">Yarrowia lipolytica</name>
    <name type="common">Candida lipolytica</name>
    <dbReference type="NCBI Taxonomy" id="4952"/>
    <lineage>
        <taxon>Eukaryota</taxon>
        <taxon>Fungi</taxon>
        <taxon>Dikarya</taxon>
        <taxon>Ascomycota</taxon>
        <taxon>Saccharomycotina</taxon>
        <taxon>Dipodascomycetes</taxon>
        <taxon>Dipodascales</taxon>
        <taxon>Dipodascales incertae sedis</taxon>
        <taxon>Yarrowia</taxon>
    </lineage>
</organism>
<dbReference type="VEuPathDB" id="FungiDB:YALI1_C23120g"/>
<proteinExistence type="predicted"/>
<sequence length="77" mass="8685">MSPAEYEANISDGQELQIQLCIDDAVGLRSFSPNMLPEIHDICIGNIKACRLDIHGAIFLWQRSMYSSRRNSDGCLR</sequence>
<dbReference type="VEuPathDB" id="FungiDB:YALI0_C16126g"/>
<evidence type="ECO:0000313" key="1">
    <source>
        <dbReference type="EMBL" id="RDW23731.1"/>
    </source>
</evidence>
<reference evidence="1 2" key="1">
    <citation type="submission" date="2018-07" db="EMBL/GenBank/DDBJ databases">
        <title>Draft Genome Assemblies for Five Robust Yarrowia lipolytica Strains Exhibiting High Lipid Production and Pentose Sugar Utilization and Sugar Alcohol Secretion from Undetoxified Lignocellulosic Biomass Hydrolysates.</title>
        <authorList>
            <consortium name="DOE Joint Genome Institute"/>
            <person name="Walker C."/>
            <person name="Ryu S."/>
            <person name="Na H."/>
            <person name="Zane M."/>
            <person name="LaButti K."/>
            <person name="Lipzen A."/>
            <person name="Haridas S."/>
            <person name="Barry K."/>
            <person name="Grigoriev I.V."/>
            <person name="Quarterman J."/>
            <person name="Slininger P."/>
            <person name="Dien B."/>
            <person name="Trinh C.T."/>
        </authorList>
    </citation>
    <scope>NUCLEOTIDE SEQUENCE [LARGE SCALE GENOMIC DNA]</scope>
    <source>
        <strain evidence="1 2">YB392</strain>
    </source>
</reference>